<dbReference type="AlphaFoldDB" id="A0A815A5J0"/>
<feature type="compositionally biased region" description="Acidic residues" evidence="1">
    <location>
        <begin position="1"/>
        <end position="14"/>
    </location>
</feature>
<protein>
    <submittedName>
        <fullName evidence="2">Uncharacterized protein</fullName>
    </submittedName>
</protein>
<comment type="caution">
    <text evidence="2">The sequence shown here is derived from an EMBL/GenBank/DDBJ whole genome shotgun (WGS) entry which is preliminary data.</text>
</comment>
<proteinExistence type="predicted"/>
<name>A0A815A5J0_9BILA</name>
<gene>
    <name evidence="2" type="ORF">CJN711_LOCUS14573</name>
</gene>
<evidence type="ECO:0000313" key="2">
    <source>
        <dbReference type="EMBL" id="CAF1252831.1"/>
    </source>
</evidence>
<reference evidence="2" key="1">
    <citation type="submission" date="2021-02" db="EMBL/GenBank/DDBJ databases">
        <authorList>
            <person name="Nowell W R."/>
        </authorList>
    </citation>
    <scope>NUCLEOTIDE SEQUENCE</scope>
</reference>
<evidence type="ECO:0000256" key="1">
    <source>
        <dbReference type="SAM" id="MobiDB-lite"/>
    </source>
</evidence>
<dbReference type="Proteomes" id="UP000663855">
    <property type="component" value="Unassembled WGS sequence"/>
</dbReference>
<dbReference type="EMBL" id="CAJNOV010006635">
    <property type="protein sequence ID" value="CAF1252831.1"/>
    <property type="molecule type" value="Genomic_DNA"/>
</dbReference>
<organism evidence="2 3">
    <name type="scientific">Rotaria magnacalcarata</name>
    <dbReference type="NCBI Taxonomy" id="392030"/>
    <lineage>
        <taxon>Eukaryota</taxon>
        <taxon>Metazoa</taxon>
        <taxon>Spiralia</taxon>
        <taxon>Gnathifera</taxon>
        <taxon>Rotifera</taxon>
        <taxon>Eurotatoria</taxon>
        <taxon>Bdelloidea</taxon>
        <taxon>Philodinida</taxon>
        <taxon>Philodinidae</taxon>
        <taxon>Rotaria</taxon>
    </lineage>
</organism>
<sequence>MNNVEADDDGESDEDIKSIDAEEVYSGDENNAPHIDEATPLKPVVLSNSSNRSQSATMTNTQTGVHGALQRKIDSLESQALEYQTNWMPRPTDQTTIDYLIDIGKILSGEANLDPDEKSEILLNITTTLDLTEKQLETCKGKNIRVTVRQIMKMLHPDPPDDFKFAEVDRNHVAAVREYARLVHPREEKL</sequence>
<accession>A0A815A5J0</accession>
<feature type="region of interest" description="Disordered" evidence="1">
    <location>
        <begin position="1"/>
        <end position="41"/>
    </location>
</feature>
<evidence type="ECO:0000313" key="3">
    <source>
        <dbReference type="Proteomes" id="UP000663855"/>
    </source>
</evidence>